<dbReference type="EMBL" id="JACEIK010000091">
    <property type="protein sequence ID" value="MCD7449319.1"/>
    <property type="molecule type" value="Genomic_DNA"/>
</dbReference>
<dbReference type="Pfam" id="PF01426">
    <property type="entry name" value="BAH"/>
    <property type="match status" value="1"/>
</dbReference>
<dbReference type="Proteomes" id="UP000823775">
    <property type="component" value="Unassembled WGS sequence"/>
</dbReference>
<dbReference type="PANTHER" id="PTHR46364">
    <property type="entry name" value="OS08G0421900 PROTEIN"/>
    <property type="match status" value="1"/>
</dbReference>
<accession>A0ABS8RUM5</accession>
<evidence type="ECO:0000259" key="1">
    <source>
        <dbReference type="PROSITE" id="PS51038"/>
    </source>
</evidence>
<reference evidence="2 3" key="1">
    <citation type="journal article" date="2021" name="BMC Genomics">
        <title>Datura genome reveals duplications of psychoactive alkaloid biosynthetic genes and high mutation rate following tissue culture.</title>
        <authorList>
            <person name="Rajewski A."/>
            <person name="Carter-House D."/>
            <person name="Stajich J."/>
            <person name="Litt A."/>
        </authorList>
    </citation>
    <scope>NUCLEOTIDE SEQUENCE [LARGE SCALE GENOMIC DNA]</scope>
    <source>
        <strain evidence="2">AR-01</strain>
    </source>
</reference>
<proteinExistence type="predicted"/>
<sequence length="134" mass="15183">MKNKFAGKSNLRHLASFLSRSVRVDATAGVFKAVAQESIDGQLQFHGLKELFMSDHYDIQSVDTIEDKCTVHTFKSYTKLDAVGNEDFFCRFEYNFYRSVSVNVKCHTILMTSWFNVRAAVTGKSGSSHFSHGR</sequence>
<gene>
    <name evidence="2" type="ORF">HAX54_051259</name>
</gene>
<evidence type="ECO:0000313" key="2">
    <source>
        <dbReference type="EMBL" id="MCD7449319.1"/>
    </source>
</evidence>
<feature type="domain" description="BAH" evidence="1">
    <location>
        <begin position="1"/>
        <end position="105"/>
    </location>
</feature>
<comment type="caution">
    <text evidence="2">The sequence shown here is derived from an EMBL/GenBank/DDBJ whole genome shotgun (WGS) entry which is preliminary data.</text>
</comment>
<dbReference type="InterPro" id="IPR001025">
    <property type="entry name" value="BAH_dom"/>
</dbReference>
<name>A0ABS8RUM5_DATST</name>
<dbReference type="PROSITE" id="PS51038">
    <property type="entry name" value="BAH"/>
    <property type="match status" value="1"/>
</dbReference>
<dbReference type="Gene3D" id="2.30.30.490">
    <property type="match status" value="1"/>
</dbReference>
<keyword evidence="3" id="KW-1185">Reference proteome</keyword>
<dbReference type="InterPro" id="IPR043151">
    <property type="entry name" value="BAH_sf"/>
</dbReference>
<evidence type="ECO:0000313" key="3">
    <source>
        <dbReference type="Proteomes" id="UP000823775"/>
    </source>
</evidence>
<organism evidence="2 3">
    <name type="scientific">Datura stramonium</name>
    <name type="common">Jimsonweed</name>
    <name type="synonym">Common thornapple</name>
    <dbReference type="NCBI Taxonomy" id="4076"/>
    <lineage>
        <taxon>Eukaryota</taxon>
        <taxon>Viridiplantae</taxon>
        <taxon>Streptophyta</taxon>
        <taxon>Embryophyta</taxon>
        <taxon>Tracheophyta</taxon>
        <taxon>Spermatophyta</taxon>
        <taxon>Magnoliopsida</taxon>
        <taxon>eudicotyledons</taxon>
        <taxon>Gunneridae</taxon>
        <taxon>Pentapetalae</taxon>
        <taxon>asterids</taxon>
        <taxon>lamiids</taxon>
        <taxon>Solanales</taxon>
        <taxon>Solanaceae</taxon>
        <taxon>Solanoideae</taxon>
        <taxon>Datureae</taxon>
        <taxon>Datura</taxon>
    </lineage>
</organism>
<protein>
    <recommendedName>
        <fullName evidence="1">BAH domain-containing protein</fullName>
    </recommendedName>
</protein>